<dbReference type="InterPro" id="IPR014775">
    <property type="entry name" value="L27_C"/>
</dbReference>
<feature type="region of interest" description="Disordered" evidence="20">
    <location>
        <begin position="255"/>
        <end position="296"/>
    </location>
</feature>
<proteinExistence type="inferred from homology"/>
<comment type="catalytic activity">
    <reaction evidence="1">
        <text>2 a phenolic donor + H2O2 = 2 a phenolic radical donor + 2 H2O</text>
        <dbReference type="Rhea" id="RHEA:56136"/>
        <dbReference type="ChEBI" id="CHEBI:15377"/>
        <dbReference type="ChEBI" id="CHEBI:16240"/>
        <dbReference type="ChEBI" id="CHEBI:139520"/>
        <dbReference type="ChEBI" id="CHEBI:139521"/>
        <dbReference type="EC" id="1.11.1.7"/>
    </reaction>
</comment>
<dbReference type="PROSITE" id="PS51022">
    <property type="entry name" value="L27"/>
    <property type="match status" value="1"/>
</dbReference>
<dbReference type="InterPro" id="IPR011074">
    <property type="entry name" value="CRAL/TRIO_N_dom"/>
</dbReference>
<dbReference type="InterPro" id="IPR001251">
    <property type="entry name" value="CRAL-TRIO_dom"/>
</dbReference>
<dbReference type="InterPro" id="IPR001104">
    <property type="entry name" value="3-oxo-5_a-steroid_4-DH_C"/>
</dbReference>
<dbReference type="InterPro" id="IPR003582">
    <property type="entry name" value="ShKT_dom"/>
</dbReference>
<dbReference type="PROSITE" id="PS50191">
    <property type="entry name" value="CRAL_TRIO"/>
    <property type="match status" value="1"/>
</dbReference>
<dbReference type="InterPro" id="IPR037120">
    <property type="entry name" value="Haem_peroxidase_sf_animal"/>
</dbReference>
<dbReference type="Pfam" id="PF00650">
    <property type="entry name" value="CRAL_TRIO"/>
    <property type="match status" value="1"/>
</dbReference>
<dbReference type="Gene3D" id="3.40.525.10">
    <property type="entry name" value="CRAL-TRIO lipid binding domain"/>
    <property type="match status" value="1"/>
</dbReference>
<keyword evidence="16" id="KW-0349">Heme</keyword>
<organism evidence="27 28">
    <name type="scientific">Strongyloides stercoralis</name>
    <name type="common">Threadworm</name>
    <dbReference type="NCBI Taxonomy" id="6248"/>
    <lineage>
        <taxon>Eukaryota</taxon>
        <taxon>Metazoa</taxon>
        <taxon>Ecdysozoa</taxon>
        <taxon>Nematoda</taxon>
        <taxon>Chromadorea</taxon>
        <taxon>Rhabditida</taxon>
        <taxon>Tylenchina</taxon>
        <taxon>Panagrolaimomorpha</taxon>
        <taxon>Strongyloidoidea</taxon>
        <taxon>Strongyloididae</taxon>
        <taxon>Strongyloides</taxon>
    </lineage>
</organism>
<keyword evidence="19" id="KW-0175">Coiled coil</keyword>
<evidence type="ECO:0000256" key="1">
    <source>
        <dbReference type="ARBA" id="ARBA00000189"/>
    </source>
</evidence>
<dbReference type="SUPFAM" id="SSF46938">
    <property type="entry name" value="CRAL/TRIO N-terminal domain"/>
    <property type="match status" value="1"/>
</dbReference>
<dbReference type="GO" id="GO:0046872">
    <property type="term" value="F:metal ion binding"/>
    <property type="evidence" value="ECO:0007669"/>
    <property type="project" value="UniProtKB-KW"/>
</dbReference>
<dbReference type="Gene3D" id="2.60.120.680">
    <property type="entry name" value="GOLD domain"/>
    <property type="match status" value="1"/>
</dbReference>
<dbReference type="WBParaSite" id="TCONS_00017231.p2">
    <property type="protein sequence ID" value="TCONS_00017231.p2"/>
    <property type="gene ID" value="XLOC_011485"/>
</dbReference>
<dbReference type="Pfam" id="PF01549">
    <property type="entry name" value="ShK"/>
    <property type="match status" value="2"/>
</dbReference>
<reference evidence="28" key="1">
    <citation type="submission" date="2024-02" db="UniProtKB">
        <authorList>
            <consortium name="WormBaseParasite"/>
        </authorList>
    </citation>
    <scope>IDENTIFICATION</scope>
</reference>
<dbReference type="Pfam" id="PF02828">
    <property type="entry name" value="L27"/>
    <property type="match status" value="1"/>
</dbReference>
<dbReference type="InterPro" id="IPR014752">
    <property type="entry name" value="Arrestin-like_C"/>
</dbReference>
<dbReference type="SUPFAM" id="SSF48403">
    <property type="entry name" value="Ankyrin repeat"/>
    <property type="match status" value="1"/>
</dbReference>
<keyword evidence="10 21" id="KW-1133">Transmembrane helix</keyword>
<dbReference type="GO" id="GO:0030054">
    <property type="term" value="C:cell junction"/>
    <property type="evidence" value="ECO:0007669"/>
    <property type="project" value="UniProtKB-ARBA"/>
</dbReference>
<feature type="transmembrane region" description="Helical" evidence="21">
    <location>
        <begin position="1053"/>
        <end position="1073"/>
    </location>
</feature>
<dbReference type="SMART" id="SM00228">
    <property type="entry name" value="PDZ"/>
    <property type="match status" value="1"/>
</dbReference>
<comment type="caution">
    <text evidence="18">Lacks conserved residue(s) required for the propagation of feature annotation.</text>
</comment>
<dbReference type="FunFam" id="1.10.640.10:FF:000007">
    <property type="entry name" value="Peroxidase mlt-7"/>
    <property type="match status" value="1"/>
</dbReference>
<dbReference type="Gene3D" id="1.25.40.10">
    <property type="entry name" value="Tetratricopeptide repeat domain"/>
    <property type="match status" value="2"/>
</dbReference>
<dbReference type="GO" id="GO:0140825">
    <property type="term" value="F:lactoperoxidase activity"/>
    <property type="evidence" value="ECO:0007669"/>
    <property type="project" value="UniProtKB-EC"/>
</dbReference>
<dbReference type="SMART" id="SM00028">
    <property type="entry name" value="TPR"/>
    <property type="match status" value="2"/>
</dbReference>
<protein>
    <submittedName>
        <fullName evidence="28">Col_cuticle_N domain-containing protein</fullName>
    </submittedName>
</protein>
<dbReference type="CDD" id="cd00170">
    <property type="entry name" value="SEC14"/>
    <property type="match status" value="1"/>
</dbReference>
<evidence type="ECO:0000256" key="9">
    <source>
        <dbReference type="ARBA" id="ARBA00022928"/>
    </source>
</evidence>
<dbReference type="InterPro" id="IPR036892">
    <property type="entry name" value="L27_dom_sf"/>
</dbReference>
<dbReference type="Pfam" id="PF00339">
    <property type="entry name" value="Arrestin_N"/>
    <property type="match status" value="1"/>
</dbReference>
<dbReference type="GO" id="GO:0020037">
    <property type="term" value="F:heme binding"/>
    <property type="evidence" value="ECO:0007669"/>
    <property type="project" value="InterPro"/>
</dbReference>
<dbReference type="Pfam" id="PF02544">
    <property type="entry name" value="Steroid_dh"/>
    <property type="match status" value="1"/>
</dbReference>
<dbReference type="Pfam" id="PF03765">
    <property type="entry name" value="CRAL_TRIO_N"/>
    <property type="match status" value="1"/>
</dbReference>
<evidence type="ECO:0000256" key="17">
    <source>
        <dbReference type="PROSITE-ProRule" id="PRU00023"/>
    </source>
</evidence>
<evidence type="ECO:0000256" key="8">
    <source>
        <dbReference type="ARBA" id="ARBA00022729"/>
    </source>
</evidence>
<dbReference type="PROSITE" id="PS51670">
    <property type="entry name" value="SHKT"/>
    <property type="match status" value="2"/>
</dbReference>
<dbReference type="Gene3D" id="1.20.120.1630">
    <property type="match status" value="1"/>
</dbReference>
<name>A0AAF5DQW0_STRER</name>
<dbReference type="SMART" id="SM00516">
    <property type="entry name" value="SEC14"/>
    <property type="match status" value="1"/>
</dbReference>
<feature type="disulfide bond" evidence="18">
    <location>
        <begin position="2283"/>
        <end position="2317"/>
    </location>
</feature>
<keyword evidence="13 18" id="KW-1015">Disulfide bond</keyword>
<evidence type="ECO:0000259" key="26">
    <source>
        <dbReference type="PROSITE" id="PS51670"/>
    </source>
</evidence>
<evidence type="ECO:0000256" key="18">
    <source>
        <dbReference type="PROSITE-ProRule" id="PRU01005"/>
    </source>
</evidence>
<sequence length="5577" mass="642334">MAYVEAESHSKEDVLLARKGPNISLNEKSNKIIENTINDISKELGGLSLKQNERKNSDQENKQFSPSDVIKQMKSSTLSPKDFVKLQSMRSLTLAKKTISTFKPGKMSDTLINDLLSDDTTLNDKTSSISKEKKEDFNKNNVNLKEIEDDDDVKNNKESISTESLNEKELISRGPVRQQRNYSSPYHPYGSNLSSPTHQCGTLTNRFLTTPNYVRNNQNYGNIDYNSHNGYYQMNYNSQLEYASSTPDSCISDNSFSSTSPYGNSSNEYKSNCNSNQGSPSGSVDNSEGSRETESEIPDYLSDFILKYSKRYSKMNYDDDNCEYYNSSKNSVSLQQNNQNIINKSNEDLRASSIDSGVDSPLAARSVPNHSPDAPRASFSNPHTPNNNILINDIIPAFHAIKAAGHNNYTLTIPSSRPHKEELRNLINDKDMDEAWAWLFQFLQESPSKFYQQDQDQDTLLHIVTFHLDFAKIFALVEQMIKYSTDDFKLYDVPNKFNETPLFIAIEKRALLIVNYLLEINADPNIKNCRPERDAPLHFAAARGLNDIVTALCKSKLININILNGMGLSPLMCAIKNHKAVDEDTGYIVDNRLVIKTLLDLGADPFVCDSTNGKTAIHYAVEYQSPEIIETINECIDKERMVNLVNTPDYSNEKPIDFINIYHQIPQDTKKALYLILLKCSATDITRFSNLSFKIIKNISIDDIIIMENIKKTIIYLLKIDTLPNWIKYISYSYFIFGAVTSIILIYGVKATYGRYNKNSLFKTLSLNPKVAWMLQEMPSFLIPCYLIFTRIGEYNLYNLFVTSLFVIHYFHRSIIYPMLMKSKNPVPIEIFLSAFTFCTFNGIIQGFSHLLYINYNYENTLTFSTLVGIVLYLSGMFINIEADHILRNLRKKDETGYKIPIGGAFKYITCPNYFGEIVEWIGFFIVGKSLPSLAFACFTIANIGPRALQHHQWYLQKFDDYPKNRKALIPFFLLTRIMLKIDEQNLTKFLNNVLFLFLLHFLIIIIILAKFGSIYYYMFRLQIYLLILQNILPFINYILNLRHQIVEIDFHLFKYNFIHFLIILLPDVSIMVQSYQSPVYIYKYPFELIMAAYEMRFPTCPQIPIFVGCEVTNEKESEDKSYHMIERKCELNIDIPYLLKKIAKIELIYFKQTNFLYRSKRLLKIDAENISFSNRISIHEECKYYVHPENENWTCFEQKATLDVKSFFGFESAVEKLAIKHYTANINKGKEIMQVFIDELAAKGITEVPRWKGIEINNENKKNSEMCTSITNDMFNECEVKISSLTIFFILKNLEKFEDVSKNFGKIQKFVIFFNIKIKYLILSKNDCFIFLGFYFQKMLNRVYDKTGRRRRSVRFLVAESKLEAEYIRRFLGQLTPLEESRLCELKYGLQDVSKGKLPNDAHLLRFLRARDFDVSKARDMVISSLLWRKQHNIDKILHEFTPPSVLKQFFPGSWHYKDKCGRPLYIIRLGHMDVKGILRAVGLNVLTKFILSICEEGLEKTTEATKELGKPISTWTLLVDLEGLSMRHLWRPGVHALLKIIEIVEANYPETMGLVLITRAPRVFPVLWTLISPFINENTRKKFMVNSNEHIVKDLKKYIDENYLPTFLSGNCFFSASSGGHVPKNLYLPSTNLLNEEDDLLTSIYITGNIYRSIPVENFVKVSTPGCVLTWDFDILKGECEFLIYYCPSMLDAPIAHSPTINAVDRVSASISGPTSFSHPIHAYPNLSFDNSIKIVEKPLLFSEGDSMQGSHYCSQSGTYILQWRHQEPPNNQHYSFDFSLSGHKCKLMYYSELLNSTDFRGSVASLESCHSSSFNSLVGNSPHILSDRTLKALIFFIYIPTYNFFSENPKIQMSYLFFSSVKRPCYCESTWNDIVCKNMKKYMKMDKSTSPSLCICQKLSISNNKCLQFMMRCVAKNNTFSKINDFKDSYIVNKYKYKVTLDRKKNNLCSCCFNQPDEYCNHFSCHEMVPYFDKEKETFCNCFSTINFPYFICNDTRDNNGEMERIIDSFNLKNFDFIKKEEQNLNNNDKKKYKEILSELTISKKKSPFRMNFLTNSVVLNVFGCVVLIFIIGTIICFIRSSSKNGSQRSCNQIVDPNTEFLMDQRTSCTKKINRKSVMSIIVKKKRKVIDKTILKKRKTYFDIDNKLILKKHNNINNERSCVHNITNFNKKKETFQIKKWYSLTVINLPSSNEVTDEGSGEGTRLIGAPSISSEDVNVKENTKEVEEKTEGVCLDKHDLCKFWSNIGECKNNKDWMAKHCSISCNLCNEIGLRKRSAICIDRHKLCNFWATINECETNAVWMLSNCALSCKACKVIFNKLYVLIKYPFDIEIILIRKPTNDITVKGNSNDIIFSENDCTFVQTNEEIVRRRHISITDVRNSNGKFGCVVPLPPNECRKNLCYHLKFRTFDGSCNNIDKPLWGAAFTPFIRFKKAIYDDGFSAPVASFAAVRPSAREASRLLLSSSAEVTTKSNALLMQWGQFLAHDMSKTTMLNNQECATCTSNQGRCFSVMLSRADPTFGRFMCLPVARSTPICGSGTEIDNTREQYNENTAFIDGSLIYGSSTKDQFLFRKGGFLKTKIVKGRVFPQIDGNNNIIGGDDRANIFVGLAALHTLMVRQHNRIALSFQSINPQWDQDRIFHETRKIIGAIIQKITYKEYLPRILGKNIRQVLGKYNGYNNNVNPSIANEFTGCAFRFGHGMLQEFYPFLNENYDQVGGVPFNDGMFKSGHIINNGIDPLIRGLLTLPAKMPQRLTFAVTERIFGNSDLGSINIQRGRDHGIPGYIAWRDMCNLPKVKDFDDLNTTISSAVIRNNLKLLYKHVENIDMYIGSLLEDPIDGAIFGPTLVCIVGKQFKALRDGDRFFYENKKIFTEEQIEAINKVTLSRIICDSGDKMKHVPKEGFNQVKAEDLIDCNALPTIDLTPWKTDITKSLIYKDNFQIYLPSLKIKQQKKYASFHGLYTLLLTIFHDVVSSSRYNNFALNLLILLSILIIGISTDPSLFSLTYFSEVISLSSFSISSLFGISKRLVPVVVILVLANDVVGDFPNISVVPKLRILLIKKDSGFVRFLVNLTVLKVFSYFSKTFSFLSSVEFLRFFNLLIQFSVKLLDGTDSDFNSSTVLDIVLILLLPNFVSFSSCIILSLSNCSSLVNISTESSDDVEKDSSFLGNNIIRTFRILSFSLKFLNISYASLFNLTLSFSKTENCFFCSSVGGTSGCHVSMTFNEMGVVDNKIEFSLFFFHKFLIFDFLLLASSNSSLMFFSNSFVNSFSISFIAILTVLCSNVKHQVPDYQNFKKNLDINYPKIMEHFQSHLNQLFLYSSKDILQFVIELKIYLFVLLNNFIAVKMANLKCISGDGMELENLILPFIKIMTFDVANMSQISLNVVLSESRVFVKESLIGNVLVELDETNIIVQELYAEFRGITKTGWVNIHTDKIFENAKEHFCYKVQFNKNPMHMVKGFYQFPFSFRVPDGCPNSYESEFGSVRYSIRVVLKLDYETAIVEENFPFYVFNKTYFDDLPISMLRKLVYKDEIDFTICSIPAGSIYLFIGLPKTAYHLGEEIKINISIKNSSRKKLKQCCLQLIMKCELEAISRYEHISEKKLIEVIIDQYEIGKINKKSEDQIKNCKLVVPENATPSQIEFFKNKLTSQKYTKCKLHSNEINETKNNPLIVISYSLKFLALPDIETEIPLIFTTRGFKPDRSSFPKMNVNQSSMISSHYSTLTKDSSPVPEAVEMLYQKRKTKIEDEIIHKHNHLQRGHFYDSAYTQPIHRGDNNLSFPFPPVYLKSFLIFTSLNGIKTFVVQSLNGPVLTYPFPLPKNLSVHIILSDGSEHFQIVLKILYAMISLNDILIHIVENMIVKNILVFQQVHNSITIKYIDLAFKSQFIFLSYMSEVILKIRIVINYKKITSKSFKISFMASCACDNDLTDVIFEREFLFNGYNVLLLSEKVDSLPSVDRPLSDPFSSEIKEVYIIIIDIYTYILQRRLDREIRNITLLLIKEDYHSITNYKSFNTIIYNIIKKKCDKIINKEILLNTTINFYMLLQLGKKIKDVFNNLSCDKMKKLENHLNDIISYFIILKFSHNQINIIVVKLIAKKIFIRNLLNIYFNKNIIYYDTRIYLKLTLKTGYTRKVHLIFLIISTLKSRLISIESNPIFIKVNFSILQDKNKQSKYIVFSSVKQYKKILKYSKYLCCWISILSDYNNNNKYYIQDKELRLMQIVIPFENSKFYWTYELLKKKLVFTIYYELINILIDSSVIYGKLHRPITFFLFRDIVVPCHRSYSLPFKACSVNNKDKNYQHLNVLKIINSLDSSLSYDYNIIKKYPKITSNTRYKIIIVELYCENGHIISKTQYEIMEVFNVEKPPTHKIIRDIVQKLRSISSVEDLHRSSRSISVQINENIKRVRETVTKKMKKSLKIRSQELVTLSLTLLMFSLICTDIDLLLLCKSSTLDILLSFWTISLIILCVGEISLYTAIVKQKLLKIRTILKFRIGRPDFNISKKRPIEKRFFLHCFISIKDLIPFMEKNIDLHKFYNFYHYLDTYILISQNDYNSPRENNNIEFENSLRKSSIHISNKETTKNDSPGVEYNIFEVSEELLDKLKILQYENEFVKKDSSFKRIHKYYFVKSTNTGEQFYLFTNLAAWLIQKGGENNFEMPQEFDDPNITLGRILSHIKMLGITETFLLTKLKSGSGEMVIQLLDLLSDFALTKQSFNWSVIQKPIEDPETEDVDIDDAELVAEQFESDMEDGMMALENDDDAIYIDLDATTILNNEITENSTIEEPEIQGIKKSEINIEAWKEEVERVLPQLKITFRSDATDWRMRLEQMEKYFSSVTQNIEKIKPLLNKVSSNVSIDMERIDNREKHINSQVESILLAYRQTQDRLSEGIQHYKESSTGLTQRSNILSQLTEEIDQLKQQVEEQGSKNTDGAPMIRIKQAIAKLENDIITLNIQIAVIEQQIIMNDMSERKNPNLRLNQLHATTCTASFSTAARRTSLPILPNPLIPTVGFDMTNKTDIRILLKFKHTLMKLLNQLKYFNMSQLWKFNVSVSLFNDSLSFQRIKIKKSYNEKDYKNNGNHFNEFTIKLKNTLYCGSFLFSIKQFFENDCLKLDDDPLKDLVKQSWLYTKNKDYEKAIGFLHKALELAYKQKNELIMTRIYLEMADVFVLSNNDSEDLYKLVLQRLTSLHNISNFHPSYITASIKLASVLADKGNIRDADIGFKHCISKQLDNIIKIEKELNNEIIDEMSDEISNKILDARALYGYALNAYAQFLVKYGGEKLISEARMYINNAIEQSNLIFGENSKSTLHLINNFGALCIMNNYFEIAKEYLEKAIKSIEGKLGNEDIIVGLYCNYAEALYHLGNVEESLTFANKALLLSEKCNKKVNLFTVHYTNSLKETIKKESVFYIIMEGAVEWNSPQISDVNIERDISRITELLEHCASTGELSDDNIVPLIKILQSPFMNAVREVYEHVYYGLNDSFASPEQQANVTAKATVAVFAASVGHAHPRVITLPKNEQGLGFNVMGGKEQNSPIYISRIIPGGVAEKNGNLKRGDQLISVNGINVEKECHEKA</sequence>
<comment type="subcellular location">
    <subcellularLocation>
        <location evidence="2">Microsome membrane</location>
        <topology evidence="2">Multi-pass membrane protein</topology>
    </subcellularLocation>
</comment>
<dbReference type="InterPro" id="IPR001478">
    <property type="entry name" value="PDZ"/>
</dbReference>
<dbReference type="SUPFAM" id="SSF48113">
    <property type="entry name" value="Heme-dependent peroxidases"/>
    <property type="match status" value="1"/>
</dbReference>
<evidence type="ECO:0000256" key="11">
    <source>
        <dbReference type="ARBA" id="ARBA00023002"/>
    </source>
</evidence>
<dbReference type="InterPro" id="IPR002110">
    <property type="entry name" value="Ankyrin_rpt"/>
</dbReference>
<dbReference type="Proteomes" id="UP000035681">
    <property type="component" value="Unplaced"/>
</dbReference>
<feature type="region of interest" description="Disordered" evidence="20">
    <location>
        <begin position="352"/>
        <end position="383"/>
    </location>
</feature>
<feature type="transmembrane region" description="Helical" evidence="21">
    <location>
        <begin position="2958"/>
        <end position="2978"/>
    </location>
</feature>
<dbReference type="InterPro" id="IPR019734">
    <property type="entry name" value="TPR_rpt"/>
</dbReference>
<comment type="similarity">
    <text evidence="4">Belongs to the steroid 5-alpha reductase family.</text>
</comment>
<dbReference type="GO" id="GO:0006702">
    <property type="term" value="P:androgen biosynthetic process"/>
    <property type="evidence" value="ECO:0007669"/>
    <property type="project" value="UniProtKB-ARBA"/>
</dbReference>
<keyword evidence="17" id="KW-0040">ANK repeat</keyword>
<feature type="domain" description="PDZ" evidence="22">
    <location>
        <begin position="5514"/>
        <end position="5577"/>
    </location>
</feature>
<evidence type="ECO:0000256" key="20">
    <source>
        <dbReference type="SAM" id="MobiDB-lite"/>
    </source>
</evidence>
<dbReference type="InterPro" id="IPR019530">
    <property type="entry name" value="Intra-flagellar_transport_57"/>
</dbReference>
<dbReference type="Gene3D" id="1.10.640.10">
    <property type="entry name" value="Haem peroxidase domain superfamily, animal type"/>
    <property type="match status" value="1"/>
</dbReference>
<feature type="domain" description="ShKT" evidence="26">
    <location>
        <begin position="2237"/>
        <end position="2271"/>
    </location>
</feature>
<evidence type="ECO:0000259" key="22">
    <source>
        <dbReference type="PROSITE" id="PS50106"/>
    </source>
</evidence>
<evidence type="ECO:0000256" key="7">
    <source>
        <dbReference type="ARBA" id="ARBA00022723"/>
    </source>
</evidence>
<dbReference type="PANTHER" id="PTHR11475">
    <property type="entry name" value="OXIDASE/PEROXIDASE"/>
    <property type="match status" value="1"/>
</dbReference>
<dbReference type="Pfam" id="PF03098">
    <property type="entry name" value="An_peroxidase"/>
    <property type="match status" value="1"/>
</dbReference>
<dbReference type="Gene3D" id="1.10.287.650">
    <property type="entry name" value="L27 domain"/>
    <property type="match status" value="1"/>
</dbReference>
<feature type="region of interest" description="Disordered" evidence="20">
    <location>
        <begin position="148"/>
        <end position="195"/>
    </location>
</feature>
<feature type="domain" description="ShKT" evidence="26">
    <location>
        <begin position="2283"/>
        <end position="2317"/>
    </location>
</feature>
<feature type="transmembrane region" description="Helical" evidence="21">
    <location>
        <begin position="831"/>
        <end position="856"/>
    </location>
</feature>
<dbReference type="InterPro" id="IPR036770">
    <property type="entry name" value="Ankyrin_rpt-contain_sf"/>
</dbReference>
<dbReference type="PROSITE" id="PS50292">
    <property type="entry name" value="PEROXIDASE_3"/>
    <property type="match status" value="1"/>
</dbReference>
<feature type="repeat" description="ANK" evidence="17">
    <location>
        <begin position="497"/>
        <end position="529"/>
    </location>
</feature>
<dbReference type="GO" id="GO:0005615">
    <property type="term" value="C:extracellular space"/>
    <property type="evidence" value="ECO:0007669"/>
    <property type="project" value="TreeGrafter"/>
</dbReference>
<feature type="binding site" description="axial binding residue" evidence="16">
    <location>
        <position position="2703"/>
    </location>
    <ligand>
        <name>heme b</name>
        <dbReference type="ChEBI" id="CHEBI:60344"/>
    </ligand>
    <ligandPart>
        <name>Fe</name>
        <dbReference type="ChEBI" id="CHEBI:18248"/>
    </ligandPart>
</feature>
<evidence type="ECO:0000256" key="10">
    <source>
        <dbReference type="ARBA" id="ARBA00022989"/>
    </source>
</evidence>
<feature type="transmembrane region" description="Helical" evidence="21">
    <location>
        <begin position="4427"/>
        <end position="4450"/>
    </location>
</feature>
<evidence type="ECO:0000256" key="2">
    <source>
        <dbReference type="ARBA" id="ARBA00004154"/>
    </source>
</evidence>
<dbReference type="SUPFAM" id="SSF48452">
    <property type="entry name" value="TPR-like"/>
    <property type="match status" value="1"/>
</dbReference>
<keyword evidence="7 16" id="KW-0479">Metal-binding</keyword>
<feature type="compositionally biased region" description="Polar residues" evidence="20">
    <location>
        <begin position="255"/>
        <end position="287"/>
    </location>
</feature>
<dbReference type="SUPFAM" id="SSF101576">
    <property type="entry name" value="Supernatant protein factor (SPF), C-terminal domain"/>
    <property type="match status" value="1"/>
</dbReference>
<feature type="disulfide bond" evidence="18">
    <location>
        <begin position="2237"/>
        <end position="2271"/>
    </location>
</feature>
<dbReference type="Pfam" id="PF02752">
    <property type="entry name" value="Arrestin_C"/>
    <property type="match status" value="1"/>
</dbReference>
<feature type="transmembrane region" description="Helical" evidence="21">
    <location>
        <begin position="1022"/>
        <end position="1041"/>
    </location>
</feature>
<dbReference type="Pfam" id="PF10498">
    <property type="entry name" value="IFT57"/>
    <property type="match status" value="1"/>
</dbReference>
<dbReference type="InterPro" id="IPR036598">
    <property type="entry name" value="GOLD_dom_sf"/>
</dbReference>
<dbReference type="InterPro" id="IPR019791">
    <property type="entry name" value="Haem_peroxidase_animal"/>
</dbReference>
<evidence type="ECO:0000259" key="23">
    <source>
        <dbReference type="PROSITE" id="PS50191"/>
    </source>
</evidence>
<feature type="transmembrane region" description="Helical" evidence="21">
    <location>
        <begin position="990"/>
        <end position="1010"/>
    </location>
</feature>
<evidence type="ECO:0000256" key="6">
    <source>
        <dbReference type="ARBA" id="ARBA00022692"/>
    </source>
</evidence>
<evidence type="ECO:0000256" key="12">
    <source>
        <dbReference type="ARBA" id="ARBA00023136"/>
    </source>
</evidence>
<feature type="coiled-coil region" evidence="19">
    <location>
        <begin position="4902"/>
        <end position="4963"/>
    </location>
</feature>
<evidence type="ECO:0000259" key="24">
    <source>
        <dbReference type="PROSITE" id="PS50904"/>
    </source>
</evidence>
<dbReference type="PANTHER" id="PTHR11475:SF51">
    <property type="entry name" value="SHKT DOMAIN-CONTAINING PROTEIN"/>
    <property type="match status" value="1"/>
</dbReference>
<dbReference type="SMART" id="SM01017">
    <property type="entry name" value="Arrestin_C"/>
    <property type="match status" value="1"/>
</dbReference>
<dbReference type="SMART" id="SM00254">
    <property type="entry name" value="ShKT"/>
    <property type="match status" value="2"/>
</dbReference>
<dbReference type="CDD" id="cd09823">
    <property type="entry name" value="peroxinectin_like"/>
    <property type="match status" value="1"/>
</dbReference>
<dbReference type="SMART" id="SM00248">
    <property type="entry name" value="ANK"/>
    <property type="match status" value="4"/>
</dbReference>
<dbReference type="Pfam" id="PF00595">
    <property type="entry name" value="PDZ"/>
    <property type="match status" value="1"/>
</dbReference>
<feature type="transmembrane region" description="Helical" evidence="21">
    <location>
        <begin position="4457"/>
        <end position="4480"/>
    </location>
</feature>
<feature type="region of interest" description="Disordered" evidence="20">
    <location>
        <begin position="51"/>
        <end position="70"/>
    </location>
</feature>
<evidence type="ECO:0000313" key="28">
    <source>
        <dbReference type="WBParaSite" id="TCONS_00017231.p2"/>
    </source>
</evidence>
<feature type="transmembrane region" description="Helical" evidence="21">
    <location>
        <begin position="2984"/>
        <end position="3001"/>
    </location>
</feature>
<dbReference type="GO" id="GO:0006979">
    <property type="term" value="P:response to oxidative stress"/>
    <property type="evidence" value="ECO:0007669"/>
    <property type="project" value="InterPro"/>
</dbReference>
<keyword evidence="9" id="KW-0726">Sexual differentiation</keyword>
<keyword evidence="5" id="KW-0575">Peroxidase</keyword>
<feature type="domain" description="L27" evidence="25">
    <location>
        <begin position="5430"/>
        <end position="5485"/>
    </location>
</feature>
<comment type="similarity">
    <text evidence="3">Belongs to the arrestin family.</text>
</comment>
<evidence type="ECO:0000256" key="15">
    <source>
        <dbReference type="ARBA" id="ARBA00049397"/>
    </source>
</evidence>
<evidence type="ECO:0000256" key="19">
    <source>
        <dbReference type="SAM" id="Coils"/>
    </source>
</evidence>
<keyword evidence="9" id="KW-0221">Differentiation</keyword>
<dbReference type="PRINTS" id="PR00457">
    <property type="entry name" value="ANPEROXIDASE"/>
</dbReference>
<dbReference type="FunFam" id="1.20.120.1630:FF:000002">
    <property type="entry name" value="Steroid 5 alpha-reductase 1"/>
    <property type="match status" value="1"/>
</dbReference>
<evidence type="ECO:0000256" key="14">
    <source>
        <dbReference type="ARBA" id="ARBA00048292"/>
    </source>
</evidence>
<keyword evidence="11" id="KW-0560">Oxidoreductase</keyword>
<dbReference type="PROSITE" id="PS50106">
    <property type="entry name" value="PDZ"/>
    <property type="match status" value="1"/>
</dbReference>
<dbReference type="InterPro" id="IPR014756">
    <property type="entry name" value="Ig_E-set"/>
</dbReference>
<dbReference type="SMART" id="SM01100">
    <property type="entry name" value="CRAL_TRIO_N"/>
    <property type="match status" value="1"/>
</dbReference>
<dbReference type="Gene3D" id="2.60.40.640">
    <property type="match status" value="2"/>
</dbReference>
<comment type="catalytic activity">
    <reaction evidence="14">
        <text>5alpha-pregnane-3,20-dione + NADP(+) = progesterone + NADPH + H(+)</text>
        <dbReference type="Rhea" id="RHEA:21952"/>
        <dbReference type="ChEBI" id="CHEBI:15378"/>
        <dbReference type="ChEBI" id="CHEBI:17026"/>
        <dbReference type="ChEBI" id="CHEBI:28952"/>
        <dbReference type="ChEBI" id="CHEBI:57783"/>
        <dbReference type="ChEBI" id="CHEBI:58349"/>
        <dbReference type="EC" id="1.3.1.22"/>
    </reaction>
    <physiologicalReaction direction="right-to-left" evidence="14">
        <dbReference type="Rhea" id="RHEA:21954"/>
    </physiologicalReaction>
</comment>
<dbReference type="InterPro" id="IPR036034">
    <property type="entry name" value="PDZ_sf"/>
</dbReference>
<keyword evidence="12 21" id="KW-0472">Membrane</keyword>
<evidence type="ECO:0000256" key="21">
    <source>
        <dbReference type="SAM" id="Phobius"/>
    </source>
</evidence>
<feature type="domain" description="CRAL-TRIO" evidence="23">
    <location>
        <begin position="1444"/>
        <end position="1618"/>
    </location>
</feature>
<accession>A0AAF5DQW0</accession>
<feature type="transmembrane region" description="Helical" evidence="21">
    <location>
        <begin position="862"/>
        <end position="883"/>
    </location>
</feature>
<evidence type="ECO:0000256" key="4">
    <source>
        <dbReference type="ARBA" id="ARBA00007742"/>
    </source>
</evidence>
<keyword evidence="16" id="KW-0408">Iron</keyword>
<dbReference type="Gene3D" id="2.30.42.10">
    <property type="match status" value="1"/>
</dbReference>
<dbReference type="PROSITE" id="PS50088">
    <property type="entry name" value="ANK_REPEAT"/>
    <property type="match status" value="1"/>
</dbReference>
<comment type="catalytic activity">
    <reaction evidence="15">
        <text>17beta-hydroxy-5alpha-androstan-3-one + NADP(+) = testosterone + NADPH + H(+)</text>
        <dbReference type="Rhea" id="RHEA:50820"/>
        <dbReference type="ChEBI" id="CHEBI:15378"/>
        <dbReference type="ChEBI" id="CHEBI:16330"/>
        <dbReference type="ChEBI" id="CHEBI:17347"/>
        <dbReference type="ChEBI" id="CHEBI:57783"/>
        <dbReference type="ChEBI" id="CHEBI:58349"/>
        <dbReference type="EC" id="1.3.1.22"/>
    </reaction>
    <physiologicalReaction direction="right-to-left" evidence="15">
        <dbReference type="Rhea" id="RHEA:50822"/>
    </physiologicalReaction>
</comment>
<dbReference type="InterPro" id="IPR006797">
    <property type="entry name" value="PRELI/MSF1_dom"/>
</dbReference>
<dbReference type="Pfam" id="PF04707">
    <property type="entry name" value="PRELI"/>
    <property type="match status" value="1"/>
</dbReference>
<dbReference type="InterPro" id="IPR004172">
    <property type="entry name" value="L27_dom"/>
</dbReference>
<dbReference type="SUPFAM" id="SSF81296">
    <property type="entry name" value="E set domains"/>
    <property type="match status" value="2"/>
</dbReference>
<feature type="domain" description="PRELI/MSF1" evidence="24">
    <location>
        <begin position="1073"/>
        <end position="1246"/>
    </location>
</feature>
<evidence type="ECO:0000256" key="13">
    <source>
        <dbReference type="ARBA" id="ARBA00023157"/>
    </source>
</evidence>
<dbReference type="SUPFAM" id="SSF50156">
    <property type="entry name" value="PDZ domain-like"/>
    <property type="match status" value="1"/>
</dbReference>
<dbReference type="PROSITE" id="PS50904">
    <property type="entry name" value="PRELI_MSF1"/>
    <property type="match status" value="1"/>
</dbReference>
<dbReference type="PROSITE" id="PS50244">
    <property type="entry name" value="S5A_REDUCTASE"/>
    <property type="match status" value="1"/>
</dbReference>
<dbReference type="InterPro" id="IPR036273">
    <property type="entry name" value="CRAL/TRIO_N_dom_sf"/>
</dbReference>
<dbReference type="InterPro" id="IPR036865">
    <property type="entry name" value="CRAL-TRIO_dom_sf"/>
</dbReference>
<dbReference type="InterPro" id="IPR011021">
    <property type="entry name" value="Arrestin-like_N"/>
</dbReference>
<feature type="transmembrane region" description="Helical" evidence="21">
    <location>
        <begin position="795"/>
        <end position="811"/>
    </location>
</feature>
<feature type="compositionally biased region" description="Basic and acidic residues" evidence="20">
    <location>
        <begin position="51"/>
        <end position="61"/>
    </location>
</feature>
<dbReference type="SUPFAM" id="SSF101288">
    <property type="entry name" value="L27 domain"/>
    <property type="match status" value="1"/>
</dbReference>
<dbReference type="GO" id="GO:0047751">
    <property type="term" value="F:3-oxo-5-alpha-steroid 4-dehydrogenase (NADP+) activity"/>
    <property type="evidence" value="ECO:0007669"/>
    <property type="project" value="UniProtKB-EC"/>
</dbReference>
<dbReference type="GO" id="GO:0007548">
    <property type="term" value="P:sex differentiation"/>
    <property type="evidence" value="ECO:0007669"/>
    <property type="project" value="UniProtKB-KW"/>
</dbReference>
<evidence type="ECO:0000259" key="25">
    <source>
        <dbReference type="PROSITE" id="PS51022"/>
    </source>
</evidence>
<dbReference type="InterPro" id="IPR011990">
    <property type="entry name" value="TPR-like_helical_dom_sf"/>
</dbReference>
<evidence type="ECO:0000313" key="27">
    <source>
        <dbReference type="Proteomes" id="UP000035681"/>
    </source>
</evidence>
<feature type="transmembrane region" description="Helical" evidence="21">
    <location>
        <begin position="2061"/>
        <end position="2082"/>
    </location>
</feature>
<keyword evidence="27" id="KW-1185">Reference proteome</keyword>
<evidence type="ECO:0000256" key="3">
    <source>
        <dbReference type="ARBA" id="ARBA00005298"/>
    </source>
</evidence>
<dbReference type="InterPro" id="IPR010255">
    <property type="entry name" value="Haem_peroxidase_sf"/>
</dbReference>
<evidence type="ECO:0000256" key="16">
    <source>
        <dbReference type="PIRSR" id="PIRSR619791-2"/>
    </source>
</evidence>
<evidence type="ECO:0000256" key="5">
    <source>
        <dbReference type="ARBA" id="ARBA00022559"/>
    </source>
</evidence>
<dbReference type="Gene3D" id="1.25.40.20">
    <property type="entry name" value="Ankyrin repeat-containing domain"/>
    <property type="match status" value="1"/>
</dbReference>
<keyword evidence="6 21" id="KW-0812">Transmembrane</keyword>
<dbReference type="InterPro" id="IPR011022">
    <property type="entry name" value="Arrestin_C-like"/>
</dbReference>
<keyword evidence="8" id="KW-0732">Signal</keyword>
<feature type="transmembrane region" description="Helical" evidence="21">
    <location>
        <begin position="729"/>
        <end position="749"/>
    </location>
</feature>
<dbReference type="SUPFAM" id="SSF52087">
    <property type="entry name" value="CRAL/TRIO domain"/>
    <property type="match status" value="1"/>
</dbReference>